<feature type="chain" id="PRO_5015183958" evidence="1">
    <location>
        <begin position="34"/>
        <end position="95"/>
    </location>
</feature>
<evidence type="ECO:0000313" key="2">
    <source>
        <dbReference type="EMBL" id="MBX30275.1"/>
    </source>
</evidence>
<dbReference type="AlphaFoldDB" id="A0A2P2MJ89"/>
<keyword evidence="1" id="KW-0732">Signal</keyword>
<evidence type="ECO:0000256" key="1">
    <source>
        <dbReference type="SAM" id="SignalP"/>
    </source>
</evidence>
<organism evidence="2">
    <name type="scientific">Rhizophora mucronata</name>
    <name type="common">Asiatic mangrove</name>
    <dbReference type="NCBI Taxonomy" id="61149"/>
    <lineage>
        <taxon>Eukaryota</taxon>
        <taxon>Viridiplantae</taxon>
        <taxon>Streptophyta</taxon>
        <taxon>Embryophyta</taxon>
        <taxon>Tracheophyta</taxon>
        <taxon>Spermatophyta</taxon>
        <taxon>Magnoliopsida</taxon>
        <taxon>eudicotyledons</taxon>
        <taxon>Gunneridae</taxon>
        <taxon>Pentapetalae</taxon>
        <taxon>rosids</taxon>
        <taxon>fabids</taxon>
        <taxon>Malpighiales</taxon>
        <taxon>Rhizophoraceae</taxon>
        <taxon>Rhizophora</taxon>
    </lineage>
</organism>
<name>A0A2P2MJ89_RHIMU</name>
<reference evidence="2" key="1">
    <citation type="submission" date="2018-02" db="EMBL/GenBank/DDBJ databases">
        <title>Rhizophora mucronata_Transcriptome.</title>
        <authorList>
            <person name="Meera S.P."/>
            <person name="Sreeshan A."/>
            <person name="Augustine A."/>
        </authorList>
    </citation>
    <scope>NUCLEOTIDE SEQUENCE</scope>
    <source>
        <tissue evidence="2">Leaf</tissue>
    </source>
</reference>
<dbReference type="EMBL" id="GGEC01049791">
    <property type="protein sequence ID" value="MBX30275.1"/>
    <property type="molecule type" value="Transcribed_RNA"/>
</dbReference>
<accession>A0A2P2MJ89</accession>
<protein>
    <submittedName>
        <fullName evidence="2">Catalase</fullName>
    </submittedName>
</protein>
<feature type="signal peptide" evidence="1">
    <location>
        <begin position="1"/>
        <end position="33"/>
    </location>
</feature>
<sequence>MRRSITSRPGMILFVMLRSSPLLLLSAVGGVRSASLIKRTISSNLVRDIDHGHQTGKSGSSIDGLRHYLTHVLLTKFAVSGSHTGPSVTNLWVRS</sequence>
<proteinExistence type="predicted"/>